<evidence type="ECO:0000313" key="2">
    <source>
        <dbReference type="EMBL" id="SHI81169.1"/>
    </source>
</evidence>
<dbReference type="Pfam" id="PF00581">
    <property type="entry name" value="Rhodanese"/>
    <property type="match status" value="1"/>
</dbReference>
<dbReference type="Proteomes" id="UP000184510">
    <property type="component" value="Unassembled WGS sequence"/>
</dbReference>
<keyword evidence="3" id="KW-1185">Reference proteome</keyword>
<feature type="domain" description="Rhodanese" evidence="1">
    <location>
        <begin position="17"/>
        <end position="111"/>
    </location>
</feature>
<organism evidence="2 3">
    <name type="scientific">Rubritalea squalenifaciens DSM 18772</name>
    <dbReference type="NCBI Taxonomy" id="1123071"/>
    <lineage>
        <taxon>Bacteria</taxon>
        <taxon>Pseudomonadati</taxon>
        <taxon>Verrucomicrobiota</taxon>
        <taxon>Verrucomicrobiia</taxon>
        <taxon>Verrucomicrobiales</taxon>
        <taxon>Rubritaleaceae</taxon>
        <taxon>Rubritalea</taxon>
    </lineage>
</organism>
<dbReference type="SUPFAM" id="SSF52821">
    <property type="entry name" value="Rhodanese/Cell cycle control phosphatase"/>
    <property type="match status" value="1"/>
</dbReference>
<dbReference type="CDD" id="cd00158">
    <property type="entry name" value="RHOD"/>
    <property type="match status" value="1"/>
</dbReference>
<protein>
    <submittedName>
        <fullName evidence="2">Rhodanese-related sulfurtransferase</fullName>
    </submittedName>
</protein>
<gene>
    <name evidence="2" type="ORF">SAMN02745181_0950</name>
</gene>
<dbReference type="RefSeq" id="WP_143158319.1">
    <property type="nucleotide sequence ID" value="NZ_FQYR01000002.1"/>
</dbReference>
<proteinExistence type="predicted"/>
<keyword evidence="2" id="KW-0808">Transferase</keyword>
<sequence length="306" mass="34221">MKLGMVNTIQSVEELEESNDLNLIDVRLRDDYECEHIPGAINHCVFEVVFLDEVKASFPDLEAPLCVYGHGRKSLEAEVAAEKLSKAGYRNVYQWLGGIKKWKKAGKETMGSSETCEPEVFLGDQILKVNLEESSVIWTGRNLLNKHRGEVAIEAGLLEFGGGELISVQFNLDMNKITCHDLEGDKLHDVLIDHLKGDDFFDSFNHPESKFFSRRCRVLRDGVPGAPNMEIEGQLEMRGVVAPVTFEAVTGFTDDGKRVAAQASFSIDRTRWGVYYGSGKLFNRLAGHLVNDLIDLEVKIVADLEE</sequence>
<dbReference type="InterPro" id="IPR036761">
    <property type="entry name" value="TTHA0802/YceI-like_sf"/>
</dbReference>
<dbReference type="InterPro" id="IPR036873">
    <property type="entry name" value="Rhodanese-like_dom_sf"/>
</dbReference>
<dbReference type="PANTHER" id="PTHR34406">
    <property type="entry name" value="PROTEIN YCEI"/>
    <property type="match status" value="1"/>
</dbReference>
<evidence type="ECO:0000259" key="1">
    <source>
        <dbReference type="PROSITE" id="PS50206"/>
    </source>
</evidence>
<reference evidence="2 3" key="1">
    <citation type="submission" date="2016-11" db="EMBL/GenBank/DDBJ databases">
        <authorList>
            <person name="Jaros S."/>
            <person name="Januszkiewicz K."/>
            <person name="Wedrychowicz H."/>
        </authorList>
    </citation>
    <scope>NUCLEOTIDE SEQUENCE [LARGE SCALE GENOMIC DNA]</scope>
    <source>
        <strain evidence="2 3">DSM 18772</strain>
    </source>
</reference>
<name>A0A1M6E711_9BACT</name>
<dbReference type="SUPFAM" id="SSF101874">
    <property type="entry name" value="YceI-like"/>
    <property type="match status" value="1"/>
</dbReference>
<dbReference type="STRING" id="1123071.SAMN02745181_0950"/>
<dbReference type="SMART" id="SM00450">
    <property type="entry name" value="RHOD"/>
    <property type="match status" value="1"/>
</dbReference>
<evidence type="ECO:0000313" key="3">
    <source>
        <dbReference type="Proteomes" id="UP000184510"/>
    </source>
</evidence>
<dbReference type="PANTHER" id="PTHR34406:SF1">
    <property type="entry name" value="PROTEIN YCEI"/>
    <property type="match status" value="1"/>
</dbReference>
<dbReference type="OrthoDB" id="9811006at2"/>
<dbReference type="EMBL" id="FQYR01000002">
    <property type="protein sequence ID" value="SHI81169.1"/>
    <property type="molecule type" value="Genomic_DNA"/>
</dbReference>
<dbReference type="SMART" id="SM00867">
    <property type="entry name" value="YceI"/>
    <property type="match status" value="1"/>
</dbReference>
<dbReference type="Gene3D" id="3.40.250.10">
    <property type="entry name" value="Rhodanese-like domain"/>
    <property type="match status" value="1"/>
</dbReference>
<dbReference type="PROSITE" id="PS50206">
    <property type="entry name" value="RHODANESE_3"/>
    <property type="match status" value="1"/>
</dbReference>
<dbReference type="InterPro" id="IPR001763">
    <property type="entry name" value="Rhodanese-like_dom"/>
</dbReference>
<dbReference type="Pfam" id="PF04264">
    <property type="entry name" value="YceI"/>
    <property type="match status" value="1"/>
</dbReference>
<dbReference type="InParanoid" id="A0A1M6E711"/>
<dbReference type="AlphaFoldDB" id="A0A1M6E711"/>
<dbReference type="InterPro" id="IPR007372">
    <property type="entry name" value="Lipid/polyisoprenoid-bd_YceI"/>
</dbReference>
<dbReference type="Gene3D" id="2.40.128.110">
    <property type="entry name" value="Lipid/polyisoprenoid-binding, YceI-like"/>
    <property type="match status" value="1"/>
</dbReference>
<accession>A0A1M6E711</accession>
<dbReference type="GO" id="GO:0016740">
    <property type="term" value="F:transferase activity"/>
    <property type="evidence" value="ECO:0007669"/>
    <property type="project" value="UniProtKB-KW"/>
</dbReference>